<evidence type="ECO:0000313" key="12">
    <source>
        <dbReference type="Proteomes" id="UP000245396"/>
    </source>
</evidence>
<protein>
    <submittedName>
        <fullName evidence="11">Murein L,D-transpeptidase YcbB/YkuD</fullName>
    </submittedName>
</protein>
<evidence type="ECO:0000256" key="6">
    <source>
        <dbReference type="ARBA" id="ARBA00023316"/>
    </source>
</evidence>
<sequence>MTFKKHIAIAPAALALVLAGAAQQASAQSLFDVLFGGGRVERMSRGEFPPPPRADRMVRPNASSAPRHRNNAVAAKPIEKITGPVYYTYKADPLAQVDFTALESAGKTVSLEPSLENNAFREALSGLQDFDLFAEKDIAKALTDYYSANPDFIWVSGATANGRAQDAVRVLGEAESYGLDAAEYTVDVPSAGFSMDDMAARQRDLIRFEMTLSARVLRYVRDAQNGRVDPNRISGYHDFPAKPLDLVGTLKALAESGDTRAYLESRHPQNAEFRALRAELESLEASAENEIVVDPKLLLKPGGTSPELPKLLKLIQRDHSELIDDKYSEVLARLDNSEDYDKELVPLVEAVQKKLGLKPDGVVGPHTVSKLAGTSKADRIQKVILALEEMRWLPSDLGSPRVFINQPAFTASYIDGDQEKLKMRVIIGRPANQTSFFYDEIEQVDYNPYWGVPQSIIVNEMLPRLRSDPGYLDRSGYEVINSKGKRIPSSSINWGQYGGKVPFSIRQIPSEANALGELKILFPNKHAIYMHDTPQKGLFNRDSRAFSHGCVRLKDPRGMAAAVLDTNLDHVARKLKAGHSSERVSRKIPVYVAYFTAWPDASGKVEYFNDVYDRDTHLKLAIDKVEAARAPKAAETAQAL</sequence>
<dbReference type="RefSeq" id="WP_109611882.1">
    <property type="nucleotide sequence ID" value="NZ_QGGG01000002.1"/>
</dbReference>
<dbReference type="PANTHER" id="PTHR41533">
    <property type="entry name" value="L,D-TRANSPEPTIDASE HI_1667-RELATED"/>
    <property type="match status" value="1"/>
</dbReference>
<reference evidence="11 12" key="1">
    <citation type="submission" date="2018-05" db="EMBL/GenBank/DDBJ databases">
        <title>Genomic Encyclopedia of Type Strains, Phase IV (KMG-IV): sequencing the most valuable type-strain genomes for metagenomic binning, comparative biology and taxonomic classification.</title>
        <authorList>
            <person name="Goeker M."/>
        </authorList>
    </citation>
    <scope>NUCLEOTIDE SEQUENCE [LARGE SCALE GENOMIC DNA]</scope>
    <source>
        <strain evidence="11 12">DSM 6986</strain>
    </source>
</reference>
<feature type="domain" description="L,D-transpeptidase scaffold" evidence="10">
    <location>
        <begin position="141"/>
        <end position="280"/>
    </location>
</feature>
<comment type="similarity">
    <text evidence="2">Belongs to the YkuD family.</text>
</comment>
<gene>
    <name evidence="11" type="ORF">C7441_102434</name>
</gene>
<feature type="signal peptide" evidence="8">
    <location>
        <begin position="1"/>
        <end position="27"/>
    </location>
</feature>
<evidence type="ECO:0000259" key="10">
    <source>
        <dbReference type="Pfam" id="PF20142"/>
    </source>
</evidence>
<dbReference type="GO" id="GO:0009252">
    <property type="term" value="P:peptidoglycan biosynthetic process"/>
    <property type="evidence" value="ECO:0007669"/>
    <property type="project" value="UniProtKB-UniPathway"/>
</dbReference>
<comment type="pathway">
    <text evidence="1">Cell wall biogenesis; peptidoglycan biosynthesis.</text>
</comment>
<dbReference type="InterPro" id="IPR038063">
    <property type="entry name" value="Transpep_catalytic_dom"/>
</dbReference>
<evidence type="ECO:0000256" key="5">
    <source>
        <dbReference type="ARBA" id="ARBA00022984"/>
    </source>
</evidence>
<evidence type="ECO:0000313" key="11">
    <source>
        <dbReference type="EMBL" id="PWJ85983.1"/>
    </source>
</evidence>
<comment type="caution">
    <text evidence="11">The sequence shown here is derived from an EMBL/GenBank/DDBJ whole genome shotgun (WGS) entry which is preliminary data.</text>
</comment>
<keyword evidence="4" id="KW-0133">Cell shape</keyword>
<dbReference type="SUPFAM" id="SSF141523">
    <property type="entry name" value="L,D-transpeptidase catalytic domain-like"/>
    <property type="match status" value="1"/>
</dbReference>
<dbReference type="Proteomes" id="UP000245396">
    <property type="component" value="Unassembled WGS sequence"/>
</dbReference>
<evidence type="ECO:0000259" key="9">
    <source>
        <dbReference type="Pfam" id="PF03734"/>
    </source>
</evidence>
<dbReference type="STRING" id="1192868.GCA_000304395_03670"/>
<name>A0A316C9Y9_PSESE</name>
<evidence type="ECO:0000256" key="2">
    <source>
        <dbReference type="ARBA" id="ARBA00005992"/>
    </source>
</evidence>
<evidence type="ECO:0000256" key="7">
    <source>
        <dbReference type="SAM" id="MobiDB-lite"/>
    </source>
</evidence>
<proteinExistence type="inferred from homology"/>
<feature type="domain" description="L,D-TPase catalytic" evidence="9">
    <location>
        <begin position="401"/>
        <end position="564"/>
    </location>
</feature>
<dbReference type="OrthoDB" id="9778545at2"/>
<accession>A0A316C9Y9</accession>
<dbReference type="AlphaFoldDB" id="A0A316C9Y9"/>
<dbReference type="Pfam" id="PF20142">
    <property type="entry name" value="Scaffold"/>
    <property type="match status" value="1"/>
</dbReference>
<dbReference type="UniPathway" id="UPA00219"/>
<dbReference type="InterPro" id="IPR052905">
    <property type="entry name" value="LD-transpeptidase_YkuD-like"/>
</dbReference>
<evidence type="ECO:0000256" key="8">
    <source>
        <dbReference type="SAM" id="SignalP"/>
    </source>
</evidence>
<dbReference type="InterPro" id="IPR036366">
    <property type="entry name" value="PGBDSf"/>
</dbReference>
<feature type="region of interest" description="Disordered" evidence="7">
    <location>
        <begin position="44"/>
        <end position="70"/>
    </location>
</feature>
<keyword evidence="3" id="KW-0808">Transferase</keyword>
<dbReference type="GO" id="GO:0008360">
    <property type="term" value="P:regulation of cell shape"/>
    <property type="evidence" value="ECO:0007669"/>
    <property type="project" value="UniProtKB-KW"/>
</dbReference>
<dbReference type="InterPro" id="IPR045380">
    <property type="entry name" value="LD_TPept_scaffold_dom"/>
</dbReference>
<feature type="chain" id="PRO_5016441476" evidence="8">
    <location>
        <begin position="28"/>
        <end position="640"/>
    </location>
</feature>
<dbReference type="CDD" id="cd16913">
    <property type="entry name" value="YkuD_like"/>
    <property type="match status" value="1"/>
</dbReference>
<organism evidence="11 12">
    <name type="scientific">Pseudaminobacter salicylatoxidans</name>
    <dbReference type="NCBI Taxonomy" id="93369"/>
    <lineage>
        <taxon>Bacteria</taxon>
        <taxon>Pseudomonadati</taxon>
        <taxon>Pseudomonadota</taxon>
        <taxon>Alphaproteobacteria</taxon>
        <taxon>Hyphomicrobiales</taxon>
        <taxon>Phyllobacteriaceae</taxon>
        <taxon>Pseudaminobacter</taxon>
    </lineage>
</organism>
<evidence type="ECO:0000256" key="3">
    <source>
        <dbReference type="ARBA" id="ARBA00022679"/>
    </source>
</evidence>
<keyword evidence="8" id="KW-0732">Signal</keyword>
<dbReference type="Gene3D" id="2.40.440.10">
    <property type="entry name" value="L,D-transpeptidase catalytic domain-like"/>
    <property type="match status" value="1"/>
</dbReference>
<dbReference type="EMBL" id="QGGG01000002">
    <property type="protein sequence ID" value="PWJ85983.1"/>
    <property type="molecule type" value="Genomic_DNA"/>
</dbReference>
<dbReference type="InterPro" id="IPR005490">
    <property type="entry name" value="LD_TPept_cat_dom"/>
</dbReference>
<keyword evidence="6" id="KW-0961">Cell wall biogenesis/degradation</keyword>
<dbReference type="GO" id="GO:0016740">
    <property type="term" value="F:transferase activity"/>
    <property type="evidence" value="ECO:0007669"/>
    <property type="project" value="UniProtKB-KW"/>
</dbReference>
<dbReference type="Gene3D" id="1.10.101.10">
    <property type="entry name" value="PGBD-like superfamily/PGBD"/>
    <property type="match status" value="1"/>
</dbReference>
<dbReference type="PANTHER" id="PTHR41533:SF2">
    <property type="entry name" value="BLR7131 PROTEIN"/>
    <property type="match status" value="1"/>
</dbReference>
<evidence type="ECO:0000256" key="1">
    <source>
        <dbReference type="ARBA" id="ARBA00004752"/>
    </source>
</evidence>
<evidence type="ECO:0000256" key="4">
    <source>
        <dbReference type="ARBA" id="ARBA00022960"/>
    </source>
</evidence>
<dbReference type="GO" id="GO:0004180">
    <property type="term" value="F:carboxypeptidase activity"/>
    <property type="evidence" value="ECO:0007669"/>
    <property type="project" value="UniProtKB-ARBA"/>
</dbReference>
<dbReference type="GO" id="GO:0071555">
    <property type="term" value="P:cell wall organization"/>
    <property type="evidence" value="ECO:0007669"/>
    <property type="project" value="UniProtKB-KW"/>
</dbReference>
<dbReference type="Pfam" id="PF03734">
    <property type="entry name" value="YkuD"/>
    <property type="match status" value="1"/>
</dbReference>
<keyword evidence="12" id="KW-1185">Reference proteome</keyword>
<keyword evidence="5" id="KW-0573">Peptidoglycan synthesis</keyword>